<name>A0ABQ8KGC9_9APHY</name>
<dbReference type="Gene3D" id="3.80.10.10">
    <property type="entry name" value="Ribonuclease Inhibitor"/>
    <property type="match status" value="1"/>
</dbReference>
<dbReference type="GeneID" id="72007410"/>
<accession>A0ABQ8KGC9</accession>
<protein>
    <recommendedName>
        <fullName evidence="3">F-box domain-containing protein</fullName>
    </recommendedName>
</protein>
<evidence type="ECO:0008006" key="3">
    <source>
        <dbReference type="Google" id="ProtNLM"/>
    </source>
</evidence>
<dbReference type="SUPFAM" id="SSF52047">
    <property type="entry name" value="RNI-like"/>
    <property type="match status" value="1"/>
</dbReference>
<evidence type="ECO:0000313" key="2">
    <source>
        <dbReference type="Proteomes" id="UP000814176"/>
    </source>
</evidence>
<sequence>MPVGLLSLTDDSLLAITELISPEDARRLMAVCRDLLPMAKRRSCSEVILANRTTTPDHTIKAFMYMLEDVQDRLRWLRFLAVGETALGHYDLPLLAHRPEHLPMPNLAARVDRDGLRLFADLLSATSCLRNLSIETPLESLLPLDARLRSALTGLSHLTHFALKDVGPLSLETIMQMRTRLQTLSVCDEDFSLHTLPLLNFRNTSLSTVRTLRLSASSSRLFPSGLVDSIFLQRHVEAPSQWTSVHHLSLTYINIPSLASLARVFPNLSSLQLFHCRLGGDTKAADSIAMWTSLRVFDAAGSRFLNTCWPSTCHVHCLHLDLQEPLYRHEGTPLNVADVENASPVIFSLSNLVFLGNWTPLLKWCGVPVASLPRLRCFQLTMDYTTQSCQGLVGFLDSIADTLAAAARLVMIQVCLKDIHMQTWDIGRVQPSLDRLANSIPPLRYLSLGIGRGSSRRLDDDATFVGKVWWWRCKEAGNGVRVLKALETHAGQRLFEQQCAPEWNFDSDDYALLSTGQSGRDEQDVLPAHHYFHASFIDDPAIALTLVFDHRLYDRNGPLPCALRSSQSALVESSYRADNS</sequence>
<proteinExistence type="predicted"/>
<dbReference type="RefSeq" id="XP_047779082.1">
    <property type="nucleotide sequence ID" value="XM_047926678.1"/>
</dbReference>
<organism evidence="1 2">
    <name type="scientific">Rhodofomes roseus</name>
    <dbReference type="NCBI Taxonomy" id="34475"/>
    <lineage>
        <taxon>Eukaryota</taxon>
        <taxon>Fungi</taxon>
        <taxon>Dikarya</taxon>
        <taxon>Basidiomycota</taxon>
        <taxon>Agaricomycotina</taxon>
        <taxon>Agaricomycetes</taxon>
        <taxon>Polyporales</taxon>
        <taxon>Rhodofomes</taxon>
    </lineage>
</organism>
<dbReference type="EMBL" id="JADCUA010000010">
    <property type="protein sequence ID" value="KAH9836844.1"/>
    <property type="molecule type" value="Genomic_DNA"/>
</dbReference>
<keyword evidence="2" id="KW-1185">Reference proteome</keyword>
<reference evidence="1 2" key="1">
    <citation type="journal article" date="2021" name="Environ. Microbiol.">
        <title>Gene family expansions and transcriptome signatures uncover fungal adaptations to wood decay.</title>
        <authorList>
            <person name="Hage H."/>
            <person name="Miyauchi S."/>
            <person name="Viragh M."/>
            <person name="Drula E."/>
            <person name="Min B."/>
            <person name="Chaduli D."/>
            <person name="Navarro D."/>
            <person name="Favel A."/>
            <person name="Norest M."/>
            <person name="Lesage-Meessen L."/>
            <person name="Balint B."/>
            <person name="Merenyi Z."/>
            <person name="de Eugenio L."/>
            <person name="Morin E."/>
            <person name="Martinez A.T."/>
            <person name="Baldrian P."/>
            <person name="Stursova M."/>
            <person name="Martinez M.J."/>
            <person name="Novotny C."/>
            <person name="Magnuson J.K."/>
            <person name="Spatafora J.W."/>
            <person name="Maurice S."/>
            <person name="Pangilinan J."/>
            <person name="Andreopoulos W."/>
            <person name="LaButti K."/>
            <person name="Hundley H."/>
            <person name="Na H."/>
            <person name="Kuo A."/>
            <person name="Barry K."/>
            <person name="Lipzen A."/>
            <person name="Henrissat B."/>
            <person name="Riley R."/>
            <person name="Ahrendt S."/>
            <person name="Nagy L.G."/>
            <person name="Grigoriev I.V."/>
            <person name="Martin F."/>
            <person name="Rosso M.N."/>
        </authorList>
    </citation>
    <scope>NUCLEOTIDE SEQUENCE [LARGE SCALE GENOMIC DNA]</scope>
    <source>
        <strain evidence="1 2">CIRM-BRFM 1785</strain>
    </source>
</reference>
<dbReference type="Proteomes" id="UP000814176">
    <property type="component" value="Unassembled WGS sequence"/>
</dbReference>
<comment type="caution">
    <text evidence="1">The sequence shown here is derived from an EMBL/GenBank/DDBJ whole genome shotgun (WGS) entry which is preliminary data.</text>
</comment>
<gene>
    <name evidence="1" type="ORF">C8Q71DRAFT_848328</name>
</gene>
<evidence type="ECO:0000313" key="1">
    <source>
        <dbReference type="EMBL" id="KAH9836844.1"/>
    </source>
</evidence>
<dbReference type="InterPro" id="IPR032675">
    <property type="entry name" value="LRR_dom_sf"/>
</dbReference>